<proteinExistence type="predicted"/>
<dbReference type="Pfam" id="PF02655">
    <property type="entry name" value="ATP-grasp_3"/>
    <property type="match status" value="1"/>
</dbReference>
<reference evidence="2" key="1">
    <citation type="journal article" date="2014" name="Front. Microbiol.">
        <title>High frequency of phylogenetically diverse reductive dehalogenase-homologous genes in deep subseafloor sedimentary metagenomes.</title>
        <authorList>
            <person name="Kawai M."/>
            <person name="Futagami T."/>
            <person name="Toyoda A."/>
            <person name="Takaki Y."/>
            <person name="Nishi S."/>
            <person name="Hori S."/>
            <person name="Arai W."/>
            <person name="Tsubouchi T."/>
            <person name="Morono Y."/>
            <person name="Uchiyama I."/>
            <person name="Ito T."/>
            <person name="Fujiyama A."/>
            <person name="Inagaki F."/>
            <person name="Takami H."/>
        </authorList>
    </citation>
    <scope>NUCLEOTIDE SEQUENCE</scope>
    <source>
        <strain evidence="2">Expedition CK06-06</strain>
    </source>
</reference>
<evidence type="ECO:0000259" key="1">
    <source>
        <dbReference type="Pfam" id="PF02655"/>
    </source>
</evidence>
<feature type="non-terminal residue" evidence="2">
    <location>
        <position position="1"/>
    </location>
</feature>
<accession>X0XIR6</accession>
<dbReference type="PANTHER" id="PTHR37018">
    <property type="entry name" value="CULTURE SPECIFIC PROTEIN, PUTATIVE (AFU_ORTHOLOGUE AFUA_2G00130)-RELATED"/>
    <property type="match status" value="1"/>
</dbReference>
<comment type="caution">
    <text evidence="2">The sequence shown here is derived from an EMBL/GenBank/DDBJ whole genome shotgun (WGS) entry which is preliminary data.</text>
</comment>
<dbReference type="PANTHER" id="PTHR37018:SF1">
    <property type="entry name" value="CULTURE SPECIFIC PROTEIN, PUTATIVE (AFU_ORTHOLOGUE AFUA_2G00130)-RELATED"/>
    <property type="match status" value="1"/>
</dbReference>
<dbReference type="GO" id="GO:0046872">
    <property type="term" value="F:metal ion binding"/>
    <property type="evidence" value="ECO:0007669"/>
    <property type="project" value="InterPro"/>
</dbReference>
<name>X0XIR6_9ZZZZ</name>
<dbReference type="AlphaFoldDB" id="X0XIR6"/>
<sequence length="219" mass="24699">TYVLDGLDSSKLKEIAAYSRSGDKYIIEPFYDAFSQPSSVWFITKDQRIIHLKTSNQLLDEETSHIGNEFPVNFNEEQIQQFSFKIAKYLCSQGFIGPFGIDFFETKSGMFAAECNPRVTGAMYPWELVHRLDGRNGSTQIKAARAQNIHLPRKGLQFKDLINIWDDVLYNGQNGVGVIIPFNVGPISEGKITVLGTGSSLNSVENLFSYLKDRLMKIN</sequence>
<protein>
    <recommendedName>
        <fullName evidence="1">ATP-grasp fold PylC-type domain-containing protein</fullName>
    </recommendedName>
</protein>
<dbReference type="GO" id="GO:0005524">
    <property type="term" value="F:ATP binding"/>
    <property type="evidence" value="ECO:0007669"/>
    <property type="project" value="InterPro"/>
</dbReference>
<dbReference type="InterPro" id="IPR003806">
    <property type="entry name" value="ATP-grasp_PylC-type"/>
</dbReference>
<dbReference type="InterPro" id="IPR053269">
    <property type="entry name" value="Asp-Met_ligase"/>
</dbReference>
<organism evidence="2">
    <name type="scientific">marine sediment metagenome</name>
    <dbReference type="NCBI Taxonomy" id="412755"/>
    <lineage>
        <taxon>unclassified sequences</taxon>
        <taxon>metagenomes</taxon>
        <taxon>ecological metagenomes</taxon>
    </lineage>
</organism>
<dbReference type="EMBL" id="BARS01043149">
    <property type="protein sequence ID" value="GAG36548.1"/>
    <property type="molecule type" value="Genomic_DNA"/>
</dbReference>
<dbReference type="Gene3D" id="3.30.470.20">
    <property type="entry name" value="ATP-grasp fold, B domain"/>
    <property type="match status" value="1"/>
</dbReference>
<gene>
    <name evidence="2" type="ORF">S01H1_65374</name>
</gene>
<evidence type="ECO:0000313" key="2">
    <source>
        <dbReference type="EMBL" id="GAG36548.1"/>
    </source>
</evidence>
<dbReference type="SUPFAM" id="SSF56059">
    <property type="entry name" value="Glutathione synthetase ATP-binding domain-like"/>
    <property type="match status" value="1"/>
</dbReference>
<feature type="domain" description="ATP-grasp fold PylC-type" evidence="1">
    <location>
        <begin position="35"/>
        <end position="121"/>
    </location>
</feature>